<evidence type="ECO:0000313" key="2">
    <source>
        <dbReference type="Proteomes" id="UP000244089"/>
    </source>
</evidence>
<accession>A0A2T5RQA2</accession>
<dbReference type="InterPro" id="IPR011990">
    <property type="entry name" value="TPR-like_helical_dom_sf"/>
</dbReference>
<gene>
    <name evidence="1" type="ORF">C8C76_10320</name>
</gene>
<reference evidence="1 2" key="1">
    <citation type="submission" date="2018-04" db="EMBL/GenBank/DDBJ databases">
        <title>Subsurface microbial communities from deep shales in Ohio and West Virginia, USA.</title>
        <authorList>
            <person name="Wrighton K."/>
        </authorList>
    </citation>
    <scope>NUCLEOTIDE SEQUENCE [LARGE SCALE GENOMIC DNA]</scope>
    <source>
        <strain evidence="1 2">WC1</strain>
    </source>
</reference>
<dbReference type="OrthoDB" id="2987965at2"/>
<name>A0A2T5RQA2_9FIRM</name>
<dbReference type="AlphaFoldDB" id="A0A2T5RQA2"/>
<protein>
    <recommendedName>
        <fullName evidence="3">Tetratricopeptide repeat protein</fullName>
    </recommendedName>
</protein>
<evidence type="ECO:0000313" key="1">
    <source>
        <dbReference type="EMBL" id="PTW02165.1"/>
    </source>
</evidence>
<comment type="caution">
    <text evidence="1">The sequence shown here is derived from an EMBL/GenBank/DDBJ whole genome shotgun (WGS) entry which is preliminary data.</text>
</comment>
<dbReference type="RefSeq" id="WP_108138137.1">
    <property type="nucleotide sequence ID" value="NZ_QAXS01000003.1"/>
</dbReference>
<dbReference type="Proteomes" id="UP000244089">
    <property type="component" value="Unassembled WGS sequence"/>
</dbReference>
<sequence>MKVLDFFKKSKEYNFIKNNDLEDWWNNNFSERERKKIISESAYLLQNKSKKTAARTLYLLAGNVITKFYNQNPEVVIRILNKAAELSDEPMELFEIHSQLIKLYSDRENEDDKNKEKIIKLCQKQIAISEDVLKILKNKDHEAQKSSYPAHIGYQKLALIRFREGNKEKAVHLLKKAKKENWKGDWDQILTEFNSNRE</sequence>
<organism evidence="1 2">
    <name type="scientific">Halanaerobium saccharolyticum</name>
    <dbReference type="NCBI Taxonomy" id="43595"/>
    <lineage>
        <taxon>Bacteria</taxon>
        <taxon>Bacillati</taxon>
        <taxon>Bacillota</taxon>
        <taxon>Clostridia</taxon>
        <taxon>Halanaerobiales</taxon>
        <taxon>Halanaerobiaceae</taxon>
        <taxon>Halanaerobium</taxon>
    </lineage>
</organism>
<evidence type="ECO:0008006" key="3">
    <source>
        <dbReference type="Google" id="ProtNLM"/>
    </source>
</evidence>
<dbReference type="Gene3D" id="1.25.40.10">
    <property type="entry name" value="Tetratricopeptide repeat domain"/>
    <property type="match status" value="1"/>
</dbReference>
<dbReference type="EMBL" id="QAXS01000003">
    <property type="protein sequence ID" value="PTW02165.1"/>
    <property type="molecule type" value="Genomic_DNA"/>
</dbReference>
<proteinExistence type="predicted"/>